<dbReference type="AlphaFoldDB" id="A6EY06"/>
<dbReference type="EMBL" id="ABCP01000005">
    <property type="protein sequence ID" value="EDM48715.1"/>
    <property type="molecule type" value="Genomic_DNA"/>
</dbReference>
<proteinExistence type="predicted"/>
<organism evidence="3 4">
    <name type="scientific">Marinobacter algicola DG893</name>
    <dbReference type="NCBI Taxonomy" id="443152"/>
    <lineage>
        <taxon>Bacteria</taxon>
        <taxon>Pseudomonadati</taxon>
        <taxon>Pseudomonadota</taxon>
        <taxon>Gammaproteobacteria</taxon>
        <taxon>Pseudomonadales</taxon>
        <taxon>Marinobacteraceae</taxon>
        <taxon>Marinobacter</taxon>
    </lineage>
</organism>
<feature type="transmembrane region" description="Helical" evidence="2">
    <location>
        <begin position="6"/>
        <end position="27"/>
    </location>
</feature>
<dbReference type="Proteomes" id="UP000005856">
    <property type="component" value="Unassembled WGS sequence"/>
</dbReference>
<feature type="coiled-coil region" evidence="1">
    <location>
        <begin position="33"/>
        <end position="64"/>
    </location>
</feature>
<protein>
    <submittedName>
        <fullName evidence="3">Uncharacterized protein</fullName>
    </submittedName>
</protein>
<keyword evidence="2" id="KW-0812">Transmembrane</keyword>
<keyword evidence="2" id="KW-0472">Membrane</keyword>
<evidence type="ECO:0000313" key="4">
    <source>
        <dbReference type="Proteomes" id="UP000005856"/>
    </source>
</evidence>
<dbReference type="STRING" id="443152.MDG893_16907"/>
<sequence length="222" mass="25565">MESSLITEILAVFGGVTVVVVGLSRWLGGLWSKRILQNERASIERELEREKSRLQESLEVTKAALASQTKLVEERLNAINDERFKALIENYSLLADTWLNCRWAIQPDEIGRDKPPETERLKIAAESIDEYFKDFERKKLFLSDDSQSSVYTFITSVWESLNKLRIFSESSESIDDKLNALYGAWVNDLKPKMDAARRSIESEYKMLIGVDEHNQALQRTSR</sequence>
<keyword evidence="2" id="KW-1133">Transmembrane helix</keyword>
<keyword evidence="4" id="KW-1185">Reference proteome</keyword>
<reference evidence="3 4" key="1">
    <citation type="submission" date="2007-06" db="EMBL/GenBank/DDBJ databases">
        <authorList>
            <person name="Green D."/>
            <person name="Ferriera S."/>
            <person name="Johnson J."/>
            <person name="Kravitz S."/>
            <person name="Beeson K."/>
            <person name="Sutton G."/>
            <person name="Rogers Y.-H."/>
            <person name="Friedman R."/>
            <person name="Frazier M."/>
            <person name="Venter J.C."/>
        </authorList>
    </citation>
    <scope>NUCLEOTIDE SEQUENCE [LARGE SCALE GENOMIC DNA]</scope>
    <source>
        <strain evidence="3 4">DG893</strain>
    </source>
</reference>
<name>A6EY06_9GAMM</name>
<evidence type="ECO:0000256" key="2">
    <source>
        <dbReference type="SAM" id="Phobius"/>
    </source>
</evidence>
<evidence type="ECO:0000313" key="3">
    <source>
        <dbReference type="EMBL" id="EDM48715.1"/>
    </source>
</evidence>
<gene>
    <name evidence="3" type="ORF">MDG893_16907</name>
</gene>
<accession>A6EY06</accession>
<comment type="caution">
    <text evidence="3">The sequence shown here is derived from an EMBL/GenBank/DDBJ whole genome shotgun (WGS) entry which is preliminary data.</text>
</comment>
<keyword evidence="1" id="KW-0175">Coiled coil</keyword>
<evidence type="ECO:0000256" key="1">
    <source>
        <dbReference type="SAM" id="Coils"/>
    </source>
</evidence>